<gene>
    <name evidence="3" type="ORF">EJ063_05750</name>
</gene>
<keyword evidence="1" id="KW-0732">Signal</keyword>
<evidence type="ECO:0000259" key="2">
    <source>
        <dbReference type="Pfam" id="PF00144"/>
    </source>
</evidence>
<dbReference type="PANTHER" id="PTHR43283:SF7">
    <property type="entry name" value="BETA-LACTAMASE-RELATED DOMAIN-CONTAINING PROTEIN"/>
    <property type="match status" value="1"/>
</dbReference>
<evidence type="ECO:0000313" key="3">
    <source>
        <dbReference type="EMBL" id="RTZ18291.1"/>
    </source>
</evidence>
<name>A0A432D2W1_9VIBR</name>
<dbReference type="Proteomes" id="UP000268973">
    <property type="component" value="Unassembled WGS sequence"/>
</dbReference>
<dbReference type="Pfam" id="PF00144">
    <property type="entry name" value="Beta-lactamase"/>
    <property type="match status" value="1"/>
</dbReference>
<dbReference type="InterPro" id="IPR001466">
    <property type="entry name" value="Beta-lactam-related"/>
</dbReference>
<dbReference type="PANTHER" id="PTHR43283">
    <property type="entry name" value="BETA-LACTAMASE-RELATED"/>
    <property type="match status" value="1"/>
</dbReference>
<dbReference type="InterPro" id="IPR012338">
    <property type="entry name" value="Beta-lactam/transpept-like"/>
</dbReference>
<dbReference type="Gene3D" id="3.40.710.10">
    <property type="entry name" value="DD-peptidase/beta-lactamase superfamily"/>
    <property type="match status" value="1"/>
</dbReference>
<organism evidence="3 4">
    <name type="scientific">Vibrio aquaticus</name>
    <dbReference type="NCBI Taxonomy" id="2496559"/>
    <lineage>
        <taxon>Bacteria</taxon>
        <taxon>Pseudomonadati</taxon>
        <taxon>Pseudomonadota</taxon>
        <taxon>Gammaproteobacteria</taxon>
        <taxon>Vibrionales</taxon>
        <taxon>Vibrionaceae</taxon>
        <taxon>Vibrio</taxon>
    </lineage>
</organism>
<keyword evidence="4" id="KW-1185">Reference proteome</keyword>
<accession>A0A432D2W1</accession>
<dbReference type="OrthoDB" id="9814204at2"/>
<dbReference type="AlphaFoldDB" id="A0A432D2W1"/>
<dbReference type="GO" id="GO:0016787">
    <property type="term" value="F:hydrolase activity"/>
    <property type="evidence" value="ECO:0007669"/>
    <property type="project" value="UniProtKB-KW"/>
</dbReference>
<protein>
    <submittedName>
        <fullName evidence="3">Class C beta-lactamase-related serine hydrolase</fullName>
    </submittedName>
</protein>
<evidence type="ECO:0000256" key="1">
    <source>
        <dbReference type="SAM" id="SignalP"/>
    </source>
</evidence>
<dbReference type="EMBL" id="RXZH01000001">
    <property type="protein sequence ID" value="RTZ18291.1"/>
    <property type="molecule type" value="Genomic_DNA"/>
</dbReference>
<dbReference type="RefSeq" id="WP_126573036.1">
    <property type="nucleotide sequence ID" value="NZ_RXZH01000001.1"/>
</dbReference>
<comment type="caution">
    <text evidence="3">The sequence shown here is derived from an EMBL/GenBank/DDBJ whole genome shotgun (WGS) entry which is preliminary data.</text>
</comment>
<keyword evidence="3" id="KW-0378">Hydrolase</keyword>
<reference evidence="3 4" key="1">
    <citation type="submission" date="2018-12" db="EMBL/GenBank/DDBJ databases">
        <title>Vibrio sp. isolated from China Sea.</title>
        <authorList>
            <person name="Li Y."/>
        </authorList>
    </citation>
    <scope>NUCLEOTIDE SEQUENCE [LARGE SCALE GENOMIC DNA]</scope>
    <source>
        <strain evidence="3 4">BEI207</strain>
    </source>
</reference>
<sequence length="479" mass="53750">MATKKCHVTPRLTAIVLASASAILPSHLFAALPNLHHGTYEANVSEAQNVYFYEQDNQQYLYSVWGVVPITVNDKAEFQAVDLNVGLSGQFYHPNDEGYQSGKLNFNGFSMSFGRVQDLKDDDRIAVLFDDPFWQSISSPHKCENALWKVNTKATYDQDLIQNLINASQSNTTRYADTNSLLIAKDGKLVVEEYFNGWQPEFPHMIQSITKSVTSLAAGVAIDKQLISGAESKMAELLPNYQRFLQDDKSDLTLKHFLTMSSGLDWDEWTLSYENPNNVRLQEMTKLDPTEFVLDRELMTKPGVSFRYNGGLVTVVGELIAEKSGQDNLAAYLRHSDFNKLCLKDAYVMKQAGEVTNAAGGGYLRPRDMLKVGQLVAQQGEWQGEQIVSKQWIEESVTGYVPTSVGGHDYGYYWWTKEVSVNEVTYPVTYGLGYGGQVIAVVEALDLVVARTATHFDDMTPNHEMMRDYIIPAFVTETQ</sequence>
<dbReference type="SUPFAM" id="SSF56601">
    <property type="entry name" value="beta-lactamase/transpeptidase-like"/>
    <property type="match status" value="1"/>
</dbReference>
<proteinExistence type="predicted"/>
<dbReference type="InterPro" id="IPR050789">
    <property type="entry name" value="Diverse_Enzym_Activities"/>
</dbReference>
<evidence type="ECO:0000313" key="4">
    <source>
        <dbReference type="Proteomes" id="UP000268973"/>
    </source>
</evidence>
<feature type="signal peptide" evidence="1">
    <location>
        <begin position="1"/>
        <end position="30"/>
    </location>
</feature>
<feature type="domain" description="Beta-lactamase-related" evidence="2">
    <location>
        <begin position="180"/>
        <end position="458"/>
    </location>
</feature>
<feature type="chain" id="PRO_5019100352" evidence="1">
    <location>
        <begin position="31"/>
        <end position="479"/>
    </location>
</feature>